<dbReference type="RefSeq" id="WP_087097924.1">
    <property type="nucleotide sequence ID" value="NZ_CP066179.1"/>
</dbReference>
<gene>
    <name evidence="1" type="ORF">BCB44BAC_00848</name>
</gene>
<evidence type="ECO:0000313" key="1">
    <source>
        <dbReference type="EMBL" id="SCL85888.1"/>
    </source>
</evidence>
<dbReference type="AlphaFoldDB" id="A0AAX2CDS5"/>
<dbReference type="EMBL" id="FMIK01000017">
    <property type="protein sequence ID" value="SCL85888.1"/>
    <property type="molecule type" value="Genomic_DNA"/>
</dbReference>
<accession>A0AAX2CDS5</accession>
<evidence type="ECO:0000313" key="2">
    <source>
        <dbReference type="Proteomes" id="UP000242164"/>
    </source>
</evidence>
<proteinExistence type="predicted"/>
<protein>
    <submittedName>
        <fullName evidence="1">Uncharacterized protein</fullName>
    </submittedName>
</protein>
<name>A0AAX2CDS5_9BACI</name>
<dbReference type="Proteomes" id="UP000242164">
    <property type="component" value="Unassembled WGS sequence"/>
</dbReference>
<sequence length="169" mass="20114">MRKKYTMNEAANVAKKAATDITNFLKTFEETIDVINVEDDEQYRTKDIDLLWIRNKNGVKKTTTIEIKGDRYHYTGNYFLETISNKSKGTSGCFMYTEADYIFYYFVDERELHVLPMPKTREWFINNMDNFKERETSTPIGNDYYITVGRLVNRNYLQRHVQGVKIKRI</sequence>
<comment type="caution">
    <text evidence="1">The sequence shown here is derived from an EMBL/GenBank/DDBJ whole genome shotgun (WGS) entry which is preliminary data.</text>
</comment>
<reference evidence="1 2" key="1">
    <citation type="submission" date="2016-08" db="EMBL/GenBank/DDBJ databases">
        <authorList>
            <person name="Loux V."/>
            <person name="Rue O."/>
        </authorList>
    </citation>
    <scope>NUCLEOTIDE SEQUENCE [LARGE SCALE GENOMIC DNA]</scope>
    <source>
        <strain evidence="1 2">AFSSA_08CEB44bac</strain>
    </source>
</reference>
<organism evidence="1 2">
    <name type="scientific">Bacillus cytotoxicus</name>
    <dbReference type="NCBI Taxonomy" id="580165"/>
    <lineage>
        <taxon>Bacteria</taxon>
        <taxon>Bacillati</taxon>
        <taxon>Bacillota</taxon>
        <taxon>Bacilli</taxon>
        <taxon>Bacillales</taxon>
        <taxon>Bacillaceae</taxon>
        <taxon>Bacillus</taxon>
        <taxon>Bacillus cereus group</taxon>
    </lineage>
</organism>